<feature type="transmembrane region" description="Helical" evidence="1">
    <location>
        <begin position="155"/>
        <end position="174"/>
    </location>
</feature>
<evidence type="ECO:0008006" key="5">
    <source>
        <dbReference type="Google" id="ProtNLM"/>
    </source>
</evidence>
<dbReference type="HOGENOM" id="CLU_1355517_0_0_1"/>
<dbReference type="STRING" id="1220162.K1VRN2"/>
<evidence type="ECO:0000256" key="2">
    <source>
        <dbReference type="SAM" id="SignalP"/>
    </source>
</evidence>
<protein>
    <recommendedName>
        <fullName evidence="5">ER membrane protein complex subunit 7 beta-sandwich domain-containing protein</fullName>
    </recommendedName>
</protein>
<comment type="caution">
    <text evidence="3">The sequence shown here is derived from an EMBL/GenBank/DDBJ whole genome shotgun (WGS) entry which is preliminary data.</text>
</comment>
<keyword evidence="1" id="KW-0472">Membrane</keyword>
<accession>K1VRN2</accession>
<gene>
    <name evidence="3" type="ORF">A1Q2_06294</name>
</gene>
<reference evidence="3 4" key="1">
    <citation type="journal article" date="2012" name="Eukaryot. Cell">
        <title>Genome sequence of the Trichosporon asahii environmental strain CBS 8904.</title>
        <authorList>
            <person name="Yang R.Y."/>
            <person name="Li H.T."/>
            <person name="Zhu H."/>
            <person name="Zhou G.P."/>
            <person name="Wang M."/>
            <person name="Wang L."/>
        </authorList>
    </citation>
    <scope>NUCLEOTIDE SEQUENCE [LARGE SCALE GENOMIC DNA]</scope>
    <source>
        <strain evidence="3 4">CBS 8904</strain>
    </source>
</reference>
<keyword evidence="2" id="KW-0732">Signal</keyword>
<dbReference type="eggNOG" id="ENOG502RBFB">
    <property type="taxonomic scope" value="Eukaryota"/>
</dbReference>
<dbReference type="AlphaFoldDB" id="K1VRN2"/>
<evidence type="ECO:0000313" key="4">
    <source>
        <dbReference type="Proteomes" id="UP000006757"/>
    </source>
</evidence>
<feature type="signal peptide" evidence="2">
    <location>
        <begin position="1"/>
        <end position="21"/>
    </location>
</feature>
<sequence>MLAGMLGRWVLCLTLLTGALADTEIRNFRVPLDGPGSAVVPNVTGSEHIQLEVNKDQPEVWVGLRGAPGMWTARVSWPASNPAKFDMQLIPSTSDLTLLHIMTEPLTPRLRHAPLEERGLIQPSSAGEWDYDTPFDVAFEPLVLGAVPQATFRTLLPTIGMLLLLGAGLAKYFFNLLDFELERVDKEEAQDIMAAGGVKKTQ</sequence>
<keyword evidence="1" id="KW-0812">Transmembrane</keyword>
<dbReference type="InParanoid" id="K1VRN2"/>
<dbReference type="EMBL" id="AMBO01000372">
    <property type="protein sequence ID" value="EKC99357.1"/>
    <property type="molecule type" value="Genomic_DNA"/>
</dbReference>
<keyword evidence="4" id="KW-1185">Reference proteome</keyword>
<name>K1VRN2_TRIAC</name>
<evidence type="ECO:0000256" key="1">
    <source>
        <dbReference type="SAM" id="Phobius"/>
    </source>
</evidence>
<dbReference type="OrthoDB" id="3360032at2759"/>
<organism evidence="3 4">
    <name type="scientific">Trichosporon asahii var. asahii (strain CBS 8904)</name>
    <name type="common">Yeast</name>
    <dbReference type="NCBI Taxonomy" id="1220162"/>
    <lineage>
        <taxon>Eukaryota</taxon>
        <taxon>Fungi</taxon>
        <taxon>Dikarya</taxon>
        <taxon>Basidiomycota</taxon>
        <taxon>Agaricomycotina</taxon>
        <taxon>Tremellomycetes</taxon>
        <taxon>Trichosporonales</taxon>
        <taxon>Trichosporonaceae</taxon>
        <taxon>Trichosporon</taxon>
    </lineage>
</organism>
<evidence type="ECO:0000313" key="3">
    <source>
        <dbReference type="EMBL" id="EKC99357.1"/>
    </source>
</evidence>
<proteinExistence type="predicted"/>
<feature type="chain" id="PRO_5003852365" description="ER membrane protein complex subunit 7 beta-sandwich domain-containing protein" evidence="2">
    <location>
        <begin position="22"/>
        <end position="202"/>
    </location>
</feature>
<dbReference type="Proteomes" id="UP000006757">
    <property type="component" value="Unassembled WGS sequence"/>
</dbReference>
<keyword evidence="1" id="KW-1133">Transmembrane helix</keyword>